<dbReference type="InterPro" id="IPR015943">
    <property type="entry name" value="WD40/YVTN_repeat-like_dom_sf"/>
</dbReference>
<feature type="repeat" description="WD" evidence="8">
    <location>
        <begin position="338"/>
        <end position="370"/>
    </location>
</feature>
<dbReference type="GO" id="GO:0005669">
    <property type="term" value="C:transcription factor TFIID complex"/>
    <property type="evidence" value="ECO:0007669"/>
    <property type="project" value="TreeGrafter"/>
</dbReference>
<dbReference type="Pfam" id="PF00400">
    <property type="entry name" value="WD40"/>
    <property type="match status" value="5"/>
</dbReference>
<keyword evidence="7" id="KW-0539">Nucleus</keyword>
<dbReference type="AlphaFoldDB" id="A0A7J7JS69"/>
<evidence type="ECO:0000313" key="11">
    <source>
        <dbReference type="Proteomes" id="UP000593567"/>
    </source>
</evidence>
<dbReference type="CDD" id="cd00200">
    <property type="entry name" value="WD40"/>
    <property type="match status" value="1"/>
</dbReference>
<feature type="domain" description="TFIID subunit TAF5 NTD2" evidence="9">
    <location>
        <begin position="64"/>
        <end position="198"/>
    </location>
</feature>
<dbReference type="EMBL" id="VXIV02001849">
    <property type="protein sequence ID" value="KAF6029189.1"/>
    <property type="molecule type" value="Genomic_DNA"/>
</dbReference>
<keyword evidence="3 8" id="KW-0853">WD repeat</keyword>
<protein>
    <submittedName>
        <fullName evidence="10">TAF5L</fullName>
    </submittedName>
</protein>
<sequence>MKRVNKEHITEVLNGYMKRRNFTGIPSDSNRVPVSMVSSAVSMVSSLESSALGTVTCASVADSTSSDYELQFNRLVVFVKDADEKHKPSLINILFPMFVSIYVDMMVGELKSIANRFHQNNKNIFCNLPTYRETMEKISSVVQKCDKDRSKSLSKVLHSELGELKYSISFTPDTLSYLTSYLSRGSNSMILQVFNANIAVEITTDSSLEPIYSKIGKDNFTESSSEAMERLKSAIVAMQGVAPPQPSIRLHTINSQYPGLVCGHITPRYLVLGCQDSSLRIFSRTGGQNKRKSSLECKAEEGESSYQFTISTVPLQGDFLEDMEDCAKLNHTAQYNTLRGHSSTVYSIANFDDSDYIISGSADKSIRLWDSEKLVNKVIYRGHTLTVWSLATAHSSSYFVSCSKDRSAKLWTTECTYPLRSYIGHTMSVDCVKFHPNNSYIATASQDRTIRLWSVQEGKCVRLMQGHRGSILSIAFSPTGLLLASAGEDRKIRLWDLASGDLIKEMRGHTDTVKCLEFNQDGSLLCSGSQDNTILTWDTRTTHSSHSVNSLGSPQTGMPPTPDLLATYYTADSSIVSIQRQNYGIMEVIGAT</sequence>
<comment type="similarity">
    <text evidence="2">Belongs to the WD repeat TAF5 family.</text>
</comment>
<dbReference type="InterPro" id="IPR007582">
    <property type="entry name" value="TFIID_NTD2"/>
</dbReference>
<dbReference type="InterPro" id="IPR036322">
    <property type="entry name" value="WD40_repeat_dom_sf"/>
</dbReference>
<dbReference type="PRINTS" id="PR00320">
    <property type="entry name" value="GPROTEINBRPT"/>
</dbReference>
<evidence type="ECO:0000256" key="2">
    <source>
        <dbReference type="ARBA" id="ARBA00009435"/>
    </source>
</evidence>
<dbReference type="SMART" id="SM00320">
    <property type="entry name" value="WD40"/>
    <property type="match status" value="6"/>
</dbReference>
<evidence type="ECO:0000256" key="5">
    <source>
        <dbReference type="ARBA" id="ARBA00023015"/>
    </source>
</evidence>
<keyword evidence="5" id="KW-0805">Transcription regulation</keyword>
<dbReference type="PROSITE" id="PS50082">
    <property type="entry name" value="WD_REPEATS_2"/>
    <property type="match status" value="5"/>
</dbReference>
<dbReference type="InterPro" id="IPR001680">
    <property type="entry name" value="WD40_rpt"/>
</dbReference>
<dbReference type="Gene3D" id="2.130.10.10">
    <property type="entry name" value="YVTN repeat-like/Quinoprotein amine dehydrogenase"/>
    <property type="match status" value="2"/>
</dbReference>
<proteinExistence type="inferred from homology"/>
<dbReference type="InterPro" id="IPR037264">
    <property type="entry name" value="TFIID_NTD2_sf"/>
</dbReference>
<dbReference type="SUPFAM" id="SSF160897">
    <property type="entry name" value="Taf5 N-terminal domain-like"/>
    <property type="match status" value="1"/>
</dbReference>
<dbReference type="InterPro" id="IPR019775">
    <property type="entry name" value="WD40_repeat_CS"/>
</dbReference>
<comment type="subcellular location">
    <subcellularLocation>
        <location evidence="1">Nucleus</location>
    </subcellularLocation>
</comment>
<dbReference type="OrthoDB" id="10266330at2759"/>
<organism evidence="10 11">
    <name type="scientific">Bugula neritina</name>
    <name type="common">Brown bryozoan</name>
    <name type="synonym">Sertularia neritina</name>
    <dbReference type="NCBI Taxonomy" id="10212"/>
    <lineage>
        <taxon>Eukaryota</taxon>
        <taxon>Metazoa</taxon>
        <taxon>Spiralia</taxon>
        <taxon>Lophotrochozoa</taxon>
        <taxon>Bryozoa</taxon>
        <taxon>Gymnolaemata</taxon>
        <taxon>Cheilostomatida</taxon>
        <taxon>Flustrina</taxon>
        <taxon>Buguloidea</taxon>
        <taxon>Bugulidae</taxon>
        <taxon>Bugula</taxon>
    </lineage>
</organism>
<evidence type="ECO:0000256" key="6">
    <source>
        <dbReference type="ARBA" id="ARBA00023163"/>
    </source>
</evidence>
<accession>A0A7J7JS69</accession>
<dbReference type="PROSITE" id="PS00678">
    <property type="entry name" value="WD_REPEATS_1"/>
    <property type="match status" value="2"/>
</dbReference>
<feature type="repeat" description="WD" evidence="8">
    <location>
        <begin position="506"/>
        <end position="547"/>
    </location>
</feature>
<keyword evidence="11" id="KW-1185">Reference proteome</keyword>
<dbReference type="GO" id="GO:0016251">
    <property type="term" value="F:RNA polymerase II general transcription initiation factor activity"/>
    <property type="evidence" value="ECO:0007669"/>
    <property type="project" value="TreeGrafter"/>
</dbReference>
<dbReference type="Pfam" id="PF04494">
    <property type="entry name" value="TFIID_NTD2"/>
    <property type="match status" value="1"/>
</dbReference>
<evidence type="ECO:0000256" key="1">
    <source>
        <dbReference type="ARBA" id="ARBA00004123"/>
    </source>
</evidence>
<evidence type="ECO:0000256" key="8">
    <source>
        <dbReference type="PROSITE-ProRule" id="PRU00221"/>
    </source>
</evidence>
<dbReference type="PANTHER" id="PTHR19879:SF1">
    <property type="entry name" value="CANNONBALL-RELATED"/>
    <property type="match status" value="1"/>
</dbReference>
<dbReference type="PROSITE" id="PS50294">
    <property type="entry name" value="WD_REPEATS_REGION"/>
    <property type="match status" value="5"/>
</dbReference>
<keyword evidence="4" id="KW-0677">Repeat</keyword>
<dbReference type="PANTHER" id="PTHR19879">
    <property type="entry name" value="TRANSCRIPTION INITIATION FACTOR TFIID"/>
    <property type="match status" value="1"/>
</dbReference>
<keyword evidence="6" id="KW-0804">Transcription</keyword>
<evidence type="ECO:0000256" key="7">
    <source>
        <dbReference type="ARBA" id="ARBA00023242"/>
    </source>
</evidence>
<feature type="repeat" description="WD" evidence="8">
    <location>
        <begin position="422"/>
        <end position="463"/>
    </location>
</feature>
<comment type="caution">
    <text evidence="10">The sequence shown here is derived from an EMBL/GenBank/DDBJ whole genome shotgun (WGS) entry which is preliminary data.</text>
</comment>
<evidence type="ECO:0000256" key="3">
    <source>
        <dbReference type="ARBA" id="ARBA00022574"/>
    </source>
</evidence>
<reference evidence="10" key="1">
    <citation type="submission" date="2020-06" db="EMBL/GenBank/DDBJ databases">
        <title>Draft genome of Bugula neritina, a colonial animal packing powerful symbionts and potential medicines.</title>
        <authorList>
            <person name="Rayko M."/>
        </authorList>
    </citation>
    <scope>NUCLEOTIDE SEQUENCE [LARGE SCALE GENOMIC DNA]</scope>
    <source>
        <strain evidence="10">Kwan_BN1</strain>
    </source>
</reference>
<dbReference type="GO" id="GO:0006367">
    <property type="term" value="P:transcription initiation at RNA polymerase II promoter"/>
    <property type="evidence" value="ECO:0007669"/>
    <property type="project" value="TreeGrafter"/>
</dbReference>
<dbReference type="Gene3D" id="1.25.40.500">
    <property type="entry name" value="TFIID subunit TAF5, NTD2 domain"/>
    <property type="match status" value="1"/>
</dbReference>
<dbReference type="Proteomes" id="UP000593567">
    <property type="component" value="Unassembled WGS sequence"/>
</dbReference>
<dbReference type="SUPFAM" id="SSF50978">
    <property type="entry name" value="WD40 repeat-like"/>
    <property type="match status" value="1"/>
</dbReference>
<feature type="repeat" description="WD" evidence="8">
    <location>
        <begin position="380"/>
        <end position="411"/>
    </location>
</feature>
<evidence type="ECO:0000256" key="4">
    <source>
        <dbReference type="ARBA" id="ARBA00022737"/>
    </source>
</evidence>
<name>A0A7J7JS69_BUGNE</name>
<evidence type="ECO:0000313" key="10">
    <source>
        <dbReference type="EMBL" id="KAF6029189.1"/>
    </source>
</evidence>
<evidence type="ECO:0000259" key="9">
    <source>
        <dbReference type="Pfam" id="PF04494"/>
    </source>
</evidence>
<feature type="repeat" description="WD" evidence="8">
    <location>
        <begin position="464"/>
        <end position="505"/>
    </location>
</feature>
<dbReference type="InterPro" id="IPR020472">
    <property type="entry name" value="WD40_PAC1"/>
</dbReference>
<gene>
    <name evidence="10" type="ORF">EB796_012507</name>
</gene>